<evidence type="ECO:0000256" key="5">
    <source>
        <dbReference type="ARBA" id="ARBA00023136"/>
    </source>
</evidence>
<dbReference type="GO" id="GO:0005886">
    <property type="term" value="C:plasma membrane"/>
    <property type="evidence" value="ECO:0007669"/>
    <property type="project" value="UniProtKB-SubCell"/>
</dbReference>
<dbReference type="Proteomes" id="UP000255335">
    <property type="component" value="Unassembled WGS sequence"/>
</dbReference>
<dbReference type="InterPro" id="IPR016174">
    <property type="entry name" value="Di-haem_cyt_TM"/>
</dbReference>
<feature type="transmembrane region" description="Helical" evidence="7">
    <location>
        <begin position="124"/>
        <end position="142"/>
    </location>
</feature>
<accession>A0A377JWE7</accession>
<feature type="transmembrane region" description="Helical" evidence="7">
    <location>
        <begin position="16"/>
        <end position="36"/>
    </location>
</feature>
<dbReference type="PANTHER" id="PTHR30485:SF1">
    <property type="entry name" value="CYTOCHROME YDHU-RELATED"/>
    <property type="match status" value="1"/>
</dbReference>
<evidence type="ECO:0000259" key="8">
    <source>
        <dbReference type="Pfam" id="PF01292"/>
    </source>
</evidence>
<evidence type="ECO:0000256" key="3">
    <source>
        <dbReference type="ARBA" id="ARBA00022692"/>
    </source>
</evidence>
<dbReference type="Pfam" id="PF01292">
    <property type="entry name" value="Ni_hydr_CYTB"/>
    <property type="match status" value="1"/>
</dbReference>
<dbReference type="GO" id="GO:0022904">
    <property type="term" value="P:respiratory electron transport chain"/>
    <property type="evidence" value="ECO:0007669"/>
    <property type="project" value="InterPro"/>
</dbReference>
<name>A0A377JWE7_9HELI</name>
<keyword evidence="4 7" id="KW-1133">Transmembrane helix</keyword>
<feature type="compositionally biased region" description="Polar residues" evidence="6">
    <location>
        <begin position="243"/>
        <end position="253"/>
    </location>
</feature>
<evidence type="ECO:0000313" key="9">
    <source>
        <dbReference type="EMBL" id="STP13683.1"/>
    </source>
</evidence>
<evidence type="ECO:0000256" key="6">
    <source>
        <dbReference type="SAM" id="MobiDB-lite"/>
    </source>
</evidence>
<keyword evidence="5 7" id="KW-0472">Membrane</keyword>
<dbReference type="SUPFAM" id="SSF81342">
    <property type="entry name" value="Transmembrane di-heme cytochromes"/>
    <property type="match status" value="1"/>
</dbReference>
<dbReference type="AlphaFoldDB" id="A0A377JWE7"/>
<dbReference type="InterPro" id="IPR051542">
    <property type="entry name" value="Hydrogenase_cytochrome"/>
</dbReference>
<gene>
    <name evidence="9" type="ORF">NCTC12221_01761</name>
</gene>
<protein>
    <submittedName>
        <fullName evidence="9">Formate dehydrogenase-O subunit gamma</fullName>
    </submittedName>
</protein>
<evidence type="ECO:0000256" key="7">
    <source>
        <dbReference type="SAM" id="Phobius"/>
    </source>
</evidence>
<feature type="transmembrane region" description="Helical" evidence="7">
    <location>
        <begin position="56"/>
        <end position="80"/>
    </location>
</feature>
<dbReference type="InterPro" id="IPR011577">
    <property type="entry name" value="Cyt_b561_bac/Ni-Hgenase"/>
</dbReference>
<dbReference type="EMBL" id="UGHZ01000003">
    <property type="protein sequence ID" value="STP13683.1"/>
    <property type="molecule type" value="Genomic_DNA"/>
</dbReference>
<feature type="domain" description="Cytochrome b561 bacterial/Ni-hydrogenase" evidence="8">
    <location>
        <begin position="10"/>
        <end position="198"/>
    </location>
</feature>
<sequence>MKTESMILRQSLQNRIVHWGVAFSTFILIASGIFQMPVSKRYMINELPLMAWSGDYHISLMLHYVGAFGLIFFVAFHLYFHIARAEFDIFPKKGDGVKSLKIIKAMLFGGQEPKSEKYLPEQRLAYFFIGLVLLLLIATGLVKTLKNLAGWNISDSLYLWSAQLHNLGMFLIILGIIGHLAALIFKANRPLLRAMFSGRVDSHYIVERHSLWQEGVKMARDKVAENNIDSKTTACHTKPLGEVSNTESTQNKD</sequence>
<organism evidence="9 10">
    <name type="scientific">Helicobacter cinaedi</name>
    <dbReference type="NCBI Taxonomy" id="213"/>
    <lineage>
        <taxon>Bacteria</taxon>
        <taxon>Pseudomonadati</taxon>
        <taxon>Campylobacterota</taxon>
        <taxon>Epsilonproteobacteria</taxon>
        <taxon>Campylobacterales</taxon>
        <taxon>Helicobacteraceae</taxon>
        <taxon>Helicobacter</taxon>
    </lineage>
</organism>
<evidence type="ECO:0000313" key="10">
    <source>
        <dbReference type="Proteomes" id="UP000255335"/>
    </source>
</evidence>
<dbReference type="RefSeq" id="WP_115026834.1">
    <property type="nucleotide sequence ID" value="NZ_UGHZ01000003.1"/>
</dbReference>
<dbReference type="GO" id="GO:0009055">
    <property type="term" value="F:electron transfer activity"/>
    <property type="evidence" value="ECO:0007669"/>
    <property type="project" value="InterPro"/>
</dbReference>
<evidence type="ECO:0000256" key="1">
    <source>
        <dbReference type="ARBA" id="ARBA00004651"/>
    </source>
</evidence>
<dbReference type="Gene3D" id="1.20.950.20">
    <property type="entry name" value="Transmembrane di-heme cytochromes, Chain C"/>
    <property type="match status" value="1"/>
</dbReference>
<evidence type="ECO:0000256" key="2">
    <source>
        <dbReference type="ARBA" id="ARBA00022475"/>
    </source>
</evidence>
<reference evidence="9 10" key="1">
    <citation type="submission" date="2018-06" db="EMBL/GenBank/DDBJ databases">
        <authorList>
            <consortium name="Pathogen Informatics"/>
            <person name="Doyle S."/>
        </authorList>
    </citation>
    <scope>NUCLEOTIDE SEQUENCE [LARGE SCALE GENOMIC DNA]</scope>
    <source>
        <strain evidence="9 10">NCTC12221</strain>
    </source>
</reference>
<dbReference type="PANTHER" id="PTHR30485">
    <property type="entry name" value="NI/FE-HYDROGENASE 1 B-TYPE CYTOCHROME SUBUNIT"/>
    <property type="match status" value="1"/>
</dbReference>
<dbReference type="GO" id="GO:0020037">
    <property type="term" value="F:heme binding"/>
    <property type="evidence" value="ECO:0007669"/>
    <property type="project" value="TreeGrafter"/>
</dbReference>
<keyword evidence="3 7" id="KW-0812">Transmembrane</keyword>
<comment type="subcellular location">
    <subcellularLocation>
        <location evidence="1">Cell membrane</location>
        <topology evidence="1">Multi-pass membrane protein</topology>
    </subcellularLocation>
</comment>
<feature type="region of interest" description="Disordered" evidence="6">
    <location>
        <begin position="234"/>
        <end position="253"/>
    </location>
</feature>
<feature type="transmembrane region" description="Helical" evidence="7">
    <location>
        <begin position="162"/>
        <end position="185"/>
    </location>
</feature>
<proteinExistence type="predicted"/>
<evidence type="ECO:0000256" key="4">
    <source>
        <dbReference type="ARBA" id="ARBA00022989"/>
    </source>
</evidence>
<keyword evidence="2" id="KW-1003">Cell membrane</keyword>